<evidence type="ECO:0000256" key="5">
    <source>
        <dbReference type="ARBA" id="ARBA00015611"/>
    </source>
</evidence>
<dbReference type="InterPro" id="IPR050344">
    <property type="entry name" value="Peptidase_M1_aminopeptidases"/>
</dbReference>
<dbReference type="InterPro" id="IPR027268">
    <property type="entry name" value="Peptidase_M4/M1_CTD_sf"/>
</dbReference>
<keyword evidence="16" id="KW-1185">Reference proteome</keyword>
<dbReference type="InterPro" id="IPR045357">
    <property type="entry name" value="Aminopeptidase_N-like_N"/>
</dbReference>
<dbReference type="GO" id="GO:0006508">
    <property type="term" value="P:proteolysis"/>
    <property type="evidence" value="ECO:0007669"/>
    <property type="project" value="UniProtKB-KW"/>
</dbReference>
<comment type="cofactor">
    <cofactor evidence="2">
        <name>Zn(2+)</name>
        <dbReference type="ChEBI" id="CHEBI:29105"/>
    </cofactor>
</comment>
<evidence type="ECO:0000256" key="1">
    <source>
        <dbReference type="ARBA" id="ARBA00000098"/>
    </source>
</evidence>
<accession>A0A239N4L6</accession>
<gene>
    <name evidence="15" type="ORF">SAMN05421812_107266</name>
</gene>
<evidence type="ECO:0000256" key="6">
    <source>
        <dbReference type="ARBA" id="ARBA00022670"/>
    </source>
</evidence>
<protein>
    <recommendedName>
        <fullName evidence="5">Aminopeptidase N</fullName>
        <ecNumber evidence="4">3.4.11.2</ecNumber>
    </recommendedName>
    <alternativeName>
        <fullName evidence="11">Alanine aminopeptidase</fullName>
    </alternativeName>
    <alternativeName>
        <fullName evidence="12">Lysyl aminopeptidase</fullName>
    </alternativeName>
</protein>
<evidence type="ECO:0000256" key="4">
    <source>
        <dbReference type="ARBA" id="ARBA00012564"/>
    </source>
</evidence>
<keyword evidence="9" id="KW-0862">Zinc</keyword>
<dbReference type="SUPFAM" id="SSF63737">
    <property type="entry name" value="Leukotriene A4 hydrolase N-terminal domain"/>
    <property type="match status" value="1"/>
</dbReference>
<evidence type="ECO:0000256" key="11">
    <source>
        <dbReference type="ARBA" id="ARBA00029811"/>
    </source>
</evidence>
<dbReference type="EMBL" id="FZPH01000007">
    <property type="protein sequence ID" value="SNT49967.1"/>
    <property type="molecule type" value="Genomic_DNA"/>
</dbReference>
<feature type="domain" description="Aminopeptidase N-like N-terminal" evidence="14">
    <location>
        <begin position="18"/>
        <end position="188"/>
    </location>
</feature>
<dbReference type="Pfam" id="PF01433">
    <property type="entry name" value="Peptidase_M1"/>
    <property type="match status" value="1"/>
</dbReference>
<keyword evidence="8" id="KW-0378">Hydrolase</keyword>
<dbReference type="InterPro" id="IPR042097">
    <property type="entry name" value="Aminopeptidase_N-like_N_sf"/>
</dbReference>
<dbReference type="InterPro" id="IPR001930">
    <property type="entry name" value="Peptidase_M1"/>
</dbReference>
<dbReference type="Gene3D" id="1.10.390.10">
    <property type="entry name" value="Neutral Protease Domain 2"/>
    <property type="match status" value="1"/>
</dbReference>
<evidence type="ECO:0000256" key="3">
    <source>
        <dbReference type="ARBA" id="ARBA00010136"/>
    </source>
</evidence>
<evidence type="ECO:0000256" key="12">
    <source>
        <dbReference type="ARBA" id="ARBA00031533"/>
    </source>
</evidence>
<keyword evidence="10" id="KW-0482">Metalloprotease</keyword>
<evidence type="ECO:0000313" key="16">
    <source>
        <dbReference type="Proteomes" id="UP000198362"/>
    </source>
</evidence>
<name>A0A239N4L6_9ACTN</name>
<dbReference type="Proteomes" id="UP000198362">
    <property type="component" value="Unassembled WGS sequence"/>
</dbReference>
<evidence type="ECO:0000313" key="15">
    <source>
        <dbReference type="EMBL" id="SNT49967.1"/>
    </source>
</evidence>
<dbReference type="SUPFAM" id="SSF55486">
    <property type="entry name" value="Metalloproteases ('zincins'), catalytic domain"/>
    <property type="match status" value="1"/>
</dbReference>
<dbReference type="PRINTS" id="PR00756">
    <property type="entry name" value="ALADIPTASE"/>
</dbReference>
<evidence type="ECO:0000256" key="10">
    <source>
        <dbReference type="ARBA" id="ARBA00023049"/>
    </source>
</evidence>
<comment type="similarity">
    <text evidence="3">Belongs to the peptidase M1 family.</text>
</comment>
<reference evidence="15 16" key="1">
    <citation type="submission" date="2017-06" db="EMBL/GenBank/DDBJ databases">
        <authorList>
            <person name="Kim H.J."/>
            <person name="Triplett B.A."/>
        </authorList>
    </citation>
    <scope>NUCLEOTIDE SEQUENCE [LARGE SCALE GENOMIC DNA]</scope>
    <source>
        <strain evidence="15 16">CGMCC 4.5593</strain>
    </source>
</reference>
<dbReference type="AlphaFoldDB" id="A0A239N4L6"/>
<dbReference type="GO" id="GO:0016285">
    <property type="term" value="F:alanyl aminopeptidase activity"/>
    <property type="evidence" value="ECO:0007669"/>
    <property type="project" value="UniProtKB-EC"/>
</dbReference>
<dbReference type="EC" id="3.4.11.2" evidence="4"/>
<dbReference type="CDD" id="cd09603">
    <property type="entry name" value="M1_APN_like"/>
    <property type="match status" value="1"/>
</dbReference>
<dbReference type="PANTHER" id="PTHR11533">
    <property type="entry name" value="PROTEASE M1 ZINC METALLOPROTEASE"/>
    <property type="match status" value="1"/>
</dbReference>
<feature type="domain" description="Peptidase M1 membrane alanine aminopeptidase" evidence="13">
    <location>
        <begin position="229"/>
        <end position="419"/>
    </location>
</feature>
<keyword evidence="6" id="KW-0645">Protease</keyword>
<keyword evidence="7" id="KW-0479">Metal-binding</keyword>
<dbReference type="InterPro" id="IPR014782">
    <property type="entry name" value="Peptidase_M1_dom"/>
</dbReference>
<dbReference type="GO" id="GO:0008237">
    <property type="term" value="F:metallopeptidase activity"/>
    <property type="evidence" value="ECO:0007669"/>
    <property type="project" value="UniProtKB-KW"/>
</dbReference>
<proteinExistence type="inferred from homology"/>
<organism evidence="15 16">
    <name type="scientific">Asanoa hainanensis</name>
    <dbReference type="NCBI Taxonomy" id="560556"/>
    <lineage>
        <taxon>Bacteria</taxon>
        <taxon>Bacillati</taxon>
        <taxon>Actinomycetota</taxon>
        <taxon>Actinomycetes</taxon>
        <taxon>Micromonosporales</taxon>
        <taxon>Micromonosporaceae</taxon>
        <taxon>Asanoa</taxon>
    </lineage>
</organism>
<dbReference type="Pfam" id="PF17900">
    <property type="entry name" value="Peptidase_M1_N"/>
    <property type="match status" value="1"/>
</dbReference>
<evidence type="ECO:0000256" key="8">
    <source>
        <dbReference type="ARBA" id="ARBA00022801"/>
    </source>
</evidence>
<comment type="catalytic activity">
    <reaction evidence="1">
        <text>Release of an N-terminal amino acid, Xaa-|-Yaa- from a peptide, amide or arylamide. Xaa is preferably Ala, but may be most amino acids including Pro (slow action). When a terminal hydrophobic residue is followed by a prolyl residue, the two may be released as an intact Xaa-Pro dipeptide.</text>
        <dbReference type="EC" id="3.4.11.2"/>
    </reaction>
</comment>
<evidence type="ECO:0000259" key="14">
    <source>
        <dbReference type="Pfam" id="PF17900"/>
    </source>
</evidence>
<dbReference type="Gene3D" id="2.60.40.1730">
    <property type="entry name" value="tricorn interacting facor f3 domain"/>
    <property type="match status" value="1"/>
</dbReference>
<evidence type="ECO:0000256" key="7">
    <source>
        <dbReference type="ARBA" id="ARBA00022723"/>
    </source>
</evidence>
<dbReference type="PANTHER" id="PTHR11533:SF297">
    <property type="entry name" value="AMINOPEPTIDASE N"/>
    <property type="match status" value="1"/>
</dbReference>
<evidence type="ECO:0000259" key="13">
    <source>
        <dbReference type="Pfam" id="PF01433"/>
    </source>
</evidence>
<evidence type="ECO:0000256" key="9">
    <source>
        <dbReference type="ARBA" id="ARBA00022833"/>
    </source>
</evidence>
<dbReference type="GO" id="GO:0008270">
    <property type="term" value="F:zinc ion binding"/>
    <property type="evidence" value="ECO:0007669"/>
    <property type="project" value="InterPro"/>
</dbReference>
<evidence type="ECO:0000256" key="2">
    <source>
        <dbReference type="ARBA" id="ARBA00001947"/>
    </source>
</evidence>
<sequence length="427" mass="47254">MGADPYLPRHGNDGYRTTRYDLELDYRAGPGRLSGRATISATADRTLAELSLDLGMFQVEQVLVDGARARYSHRNGKLRIRPASALRAGRPFTVTVRYEGAPRAIPSRWGDLGWERLDDGALVASQPTGAPSWFPCNDHPADKAAYRIALTTASRFTVVANGSLVSRSTAAGRTTWVYEQPAPMSTYLATVQIGRYAQVDLAAGPVPQRAAVPPRLLATATHDFARQPEMMTTFERLFGPYPFGEYAVVVVDEELDVPVEAHGLSIFGTNHVDGRRGSERLVAHELAHQWFGNSLTVADWRHIWLNEGFAKYAEWLWSELSGGEPAAMHAARSRRLLAGLPQDLRVADPGVRRMFDDRVYQRGALTLHALRTLIGDASFFALVRDWTQTNQNGTVTTSQFTALAQHHSSRPLDDLFTAWLHEPALPL</sequence>